<keyword evidence="1" id="KW-0732">Signal</keyword>
<accession>A0A7S7AWQ5</accession>
<name>A0A7S7AWQ5_9SPIR</name>
<evidence type="ECO:0000259" key="2">
    <source>
        <dbReference type="Pfam" id="PF01833"/>
    </source>
</evidence>
<gene>
    <name evidence="3" type="ORF">IFE08_10975</name>
</gene>
<dbReference type="RefSeq" id="WP_020966361.1">
    <property type="nucleotide sequence ID" value="NZ_CP061839.1"/>
</dbReference>
<dbReference type="GeneID" id="301091020"/>
<dbReference type="Gene3D" id="2.60.40.10">
    <property type="entry name" value="Immunoglobulins"/>
    <property type="match status" value="1"/>
</dbReference>
<evidence type="ECO:0000256" key="1">
    <source>
        <dbReference type="SAM" id="SignalP"/>
    </source>
</evidence>
<dbReference type="AlphaFoldDB" id="A0A7S7AWQ5"/>
<proteinExistence type="predicted"/>
<evidence type="ECO:0000313" key="3">
    <source>
        <dbReference type="EMBL" id="QOW60331.1"/>
    </source>
</evidence>
<dbReference type="Pfam" id="PF01833">
    <property type="entry name" value="TIG"/>
    <property type="match status" value="1"/>
</dbReference>
<dbReference type="EMBL" id="CP061839">
    <property type="protein sequence ID" value="QOW60331.1"/>
    <property type="molecule type" value="Genomic_DNA"/>
</dbReference>
<reference evidence="3 4" key="1">
    <citation type="submission" date="2020-09" db="EMBL/GenBank/DDBJ databases">
        <title>Characterization of Treponema spp. from bovine digital dermatitis in Korea.</title>
        <authorList>
            <person name="Espiritu H.M."/>
            <person name="Cho Y.I."/>
            <person name="Mamuad L."/>
        </authorList>
    </citation>
    <scope>NUCLEOTIDE SEQUENCE [LARGE SCALE GENOMIC DNA]</scope>
    <source>
        <strain evidence="3 4">KS1</strain>
    </source>
</reference>
<feature type="signal peptide" evidence="1">
    <location>
        <begin position="1"/>
        <end position="23"/>
    </location>
</feature>
<evidence type="ECO:0000313" key="4">
    <source>
        <dbReference type="Proteomes" id="UP000593915"/>
    </source>
</evidence>
<organism evidence="3 4">
    <name type="scientific">Treponema pedis</name>
    <dbReference type="NCBI Taxonomy" id="409322"/>
    <lineage>
        <taxon>Bacteria</taxon>
        <taxon>Pseudomonadati</taxon>
        <taxon>Spirochaetota</taxon>
        <taxon>Spirochaetia</taxon>
        <taxon>Spirochaetales</taxon>
        <taxon>Treponemataceae</taxon>
        <taxon>Treponema</taxon>
    </lineage>
</organism>
<protein>
    <submittedName>
        <fullName evidence="3">IPT/TIG domain-containing protein</fullName>
    </submittedName>
</protein>
<dbReference type="Proteomes" id="UP000593915">
    <property type="component" value="Chromosome"/>
</dbReference>
<dbReference type="InterPro" id="IPR013783">
    <property type="entry name" value="Ig-like_fold"/>
</dbReference>
<sequence length="401" mass="45728">MENSKKFKAAVFLLLFLPLGILAENGVSGKNNSDKSAAGKNYFIREDDNGTVLIQRLSWESVEDILAYEFELEQKTGGSVWKLLEKKRTKENYIDLSLPPAGYRYRVTVINLLEQPEATSNYRYFDVKIAHQPEVTSVSPKTVHFDDIYDEFVTVYGKNFYNDTTFSLVKIGGEAIKGEIIELDKSGTNAKIKFNINKIEPGKYGFTVTDISGLYDDSQKMTFKFQKPIDFYISGGYAFTGFIKNNVFKEYFNTNFAALGGIIRMTFIPIKRTYGTFGFNITGSGMYLKNKQDGYVLKAGFFFSNFNAVYLLPIIRHKLNFDLHLGTGAAFITQTQFVFESIDIKSPQTWFWGMTVNGGTALQIYLVKKLYIEINLEHIIAFRKDFPLYTIQPSLSLGWEF</sequence>
<feature type="chain" id="PRO_5032800807" evidence="1">
    <location>
        <begin position="24"/>
        <end position="401"/>
    </location>
</feature>
<feature type="domain" description="IPT/TIG" evidence="2">
    <location>
        <begin position="133"/>
        <end position="219"/>
    </location>
</feature>
<dbReference type="InterPro" id="IPR002909">
    <property type="entry name" value="IPT_dom"/>
</dbReference>